<accession>F4ZGA9</accession>
<keyword evidence="2" id="KW-0496">Mitochondrion</keyword>
<keyword evidence="1" id="KW-0812">Transmembrane</keyword>
<reference evidence="2" key="1">
    <citation type="journal article" date="2011" name="Mol. Biol. Evol.">
        <title>Novel protein genes in animal mtDNA: a new sex determination system in freshwater mussels (Bivalvia: Unionoida)?</title>
        <authorList>
            <person name="Breton S."/>
            <person name="Stewart D.T."/>
            <person name="Shepardson S."/>
            <person name="Trdan R.J."/>
            <person name="Bogan A.E."/>
            <person name="Chapman E.G."/>
            <person name="Ruminas A.J."/>
            <person name="Piontkivska H."/>
            <person name="Hoeh W.R."/>
        </authorList>
    </citation>
    <scope>NUCLEOTIDE SEQUENCE</scope>
    <source>
        <strain evidence="2">28CD10-86</strain>
    </source>
</reference>
<dbReference type="EMBL" id="HM856637">
    <property type="protein sequence ID" value="ADL62618.1"/>
    <property type="molecule type" value="Genomic_DNA"/>
</dbReference>
<evidence type="ECO:0000256" key="1">
    <source>
        <dbReference type="SAM" id="Phobius"/>
    </source>
</evidence>
<evidence type="ECO:0000313" key="2">
    <source>
        <dbReference type="EMBL" id="ADL62618.1"/>
    </source>
</evidence>
<dbReference type="CTD" id="4509"/>
<gene>
    <name evidence="2" type="primary">ATP8</name>
</gene>
<keyword evidence="1" id="KW-1133">Transmembrane helix</keyword>
<organism evidence="2">
    <name type="scientific">Utterbackia imbecillis</name>
    <name type="common">paper pondshell</name>
    <dbReference type="NCBI Taxonomy" id="52383"/>
    <lineage>
        <taxon>Eukaryota</taxon>
        <taxon>Metazoa</taxon>
        <taxon>Spiralia</taxon>
        <taxon>Lophotrochozoa</taxon>
        <taxon>Mollusca</taxon>
        <taxon>Bivalvia</taxon>
        <taxon>Autobranchia</taxon>
        <taxon>Heteroconchia</taxon>
        <taxon>Palaeoheterodonta</taxon>
        <taxon>Unionida</taxon>
        <taxon>Unionoidea</taxon>
        <taxon>Unionidae</taxon>
        <taxon>Anodontinae</taxon>
        <taxon>Utterbackia</taxon>
    </lineage>
</organism>
<keyword evidence="1" id="KW-0472">Membrane</keyword>
<dbReference type="AlphaFoldDB" id="F4ZGA9"/>
<dbReference type="GeneID" id="10549232"/>
<name>F4ZGA9_9BIVA</name>
<protein>
    <submittedName>
        <fullName evidence="2">ATP synthase F0 subunit 8</fullName>
    </submittedName>
</protein>
<sequence>MPQLSPMSWVLVISLVLIFLVFFAVMIWWWGSTEYSIKCDEKKNSMFRTKKNYFVVGVKKV</sequence>
<geneLocation type="mitochondrion" evidence="2"/>
<feature type="transmembrane region" description="Helical" evidence="1">
    <location>
        <begin position="6"/>
        <end position="30"/>
    </location>
</feature>
<dbReference type="RefSeq" id="YP_004425041.1">
    <property type="nucleotide sequence ID" value="NC_015479.1"/>
</dbReference>
<proteinExistence type="predicted"/>